<protein>
    <submittedName>
        <fullName evidence="2">DUF4468 domain-containing protein</fullName>
    </submittedName>
</protein>
<gene>
    <name evidence="2" type="ORF">EG028_21115</name>
</gene>
<keyword evidence="3" id="KW-1185">Reference proteome</keyword>
<evidence type="ECO:0000313" key="3">
    <source>
        <dbReference type="Proteomes" id="UP000279089"/>
    </source>
</evidence>
<organism evidence="2 3">
    <name type="scientific">Chitinophaga barathri</name>
    <dbReference type="NCBI Taxonomy" id="1647451"/>
    <lineage>
        <taxon>Bacteria</taxon>
        <taxon>Pseudomonadati</taxon>
        <taxon>Bacteroidota</taxon>
        <taxon>Chitinophagia</taxon>
        <taxon>Chitinophagales</taxon>
        <taxon>Chitinophagaceae</taxon>
        <taxon>Chitinophaga</taxon>
    </lineage>
</organism>
<reference evidence="3" key="1">
    <citation type="submission" date="2018-11" db="EMBL/GenBank/DDBJ databases">
        <title>Chitinophaga lutea sp.nov., isolate from arsenic contaminated soil.</title>
        <authorList>
            <person name="Zong Y."/>
        </authorList>
    </citation>
    <scope>NUCLEOTIDE SEQUENCE [LARGE SCALE GENOMIC DNA]</scope>
    <source>
        <strain evidence="3">YLT18</strain>
    </source>
</reference>
<feature type="domain" description="DUF4468" evidence="1">
    <location>
        <begin position="39"/>
        <end position="138"/>
    </location>
</feature>
<evidence type="ECO:0000259" key="1">
    <source>
        <dbReference type="Pfam" id="PF14730"/>
    </source>
</evidence>
<dbReference type="EMBL" id="RMBX01000012">
    <property type="protein sequence ID" value="RPD39117.1"/>
    <property type="molecule type" value="Genomic_DNA"/>
</dbReference>
<dbReference type="OrthoDB" id="678620at2"/>
<comment type="caution">
    <text evidence="2">The sequence shown here is derived from an EMBL/GenBank/DDBJ whole genome shotgun (WGS) entry which is preliminary data.</text>
</comment>
<dbReference type="Pfam" id="PF14730">
    <property type="entry name" value="DUF4468"/>
    <property type="match status" value="1"/>
</dbReference>
<dbReference type="RefSeq" id="WP_120518268.1">
    <property type="nucleotide sequence ID" value="NZ_QXZY01000012.1"/>
</dbReference>
<dbReference type="Proteomes" id="UP000279089">
    <property type="component" value="Unassembled WGS sequence"/>
</dbReference>
<dbReference type="InterPro" id="IPR027823">
    <property type="entry name" value="DUF4468"/>
</dbReference>
<proteinExistence type="predicted"/>
<name>A0A3N4MCA9_9BACT</name>
<dbReference type="AlphaFoldDB" id="A0A3N4MCA9"/>
<sequence length="210" mass="24484">MRLFLKHFFTSIFLLIGVVAYSQNKYGYPIDPKTSKVTYDSVITLSNTSKEKLFKRANQFIALQHFDRPANIKTKEKGIYDGIIIEKPILVTDLDEGKIFGDGFVNFKYRKYNYFTLTFSFKLYVEDSKYRYVFSDFVVNEYIHAGMELSKNKIVSYTGARKSFQSAPDIRNYPLEKFMKKSAYDRSDDDFTNAVNELKEQLSKAMEGLL</sequence>
<accession>A0A3N4MCA9</accession>
<evidence type="ECO:0000313" key="2">
    <source>
        <dbReference type="EMBL" id="RPD39117.1"/>
    </source>
</evidence>